<dbReference type="EMBL" id="OV696686">
    <property type="protein sequence ID" value="CAH1233141.1"/>
    <property type="molecule type" value="Genomic_DNA"/>
</dbReference>
<dbReference type="AlphaFoldDB" id="A0A8J9YQ90"/>
<keyword evidence="2" id="KW-0732">Signal</keyword>
<feature type="chain" id="PRO_5035434066" evidence="2">
    <location>
        <begin position="21"/>
        <end position="132"/>
    </location>
</feature>
<name>A0A8J9YQ90_BRALA</name>
<proteinExistence type="predicted"/>
<evidence type="ECO:0000256" key="1">
    <source>
        <dbReference type="SAM" id="Coils"/>
    </source>
</evidence>
<keyword evidence="4" id="KW-1185">Reference proteome</keyword>
<gene>
    <name evidence="3" type="primary">Hypp611</name>
    <name evidence="3" type="ORF">BLAG_LOCUS1995</name>
</gene>
<dbReference type="OrthoDB" id="10264538at2759"/>
<evidence type="ECO:0000313" key="3">
    <source>
        <dbReference type="EMBL" id="CAH1233141.1"/>
    </source>
</evidence>
<accession>A0A8J9YQ90</accession>
<organism evidence="3 4">
    <name type="scientific">Branchiostoma lanceolatum</name>
    <name type="common">Common lancelet</name>
    <name type="synonym">Amphioxus lanceolatum</name>
    <dbReference type="NCBI Taxonomy" id="7740"/>
    <lineage>
        <taxon>Eukaryota</taxon>
        <taxon>Metazoa</taxon>
        <taxon>Chordata</taxon>
        <taxon>Cephalochordata</taxon>
        <taxon>Leptocardii</taxon>
        <taxon>Amphioxiformes</taxon>
        <taxon>Branchiostomatidae</taxon>
        <taxon>Branchiostoma</taxon>
    </lineage>
</organism>
<dbReference type="Proteomes" id="UP000838412">
    <property type="component" value="Chromosome 1"/>
</dbReference>
<protein>
    <submittedName>
        <fullName evidence="3">Hypp611 protein</fullName>
    </submittedName>
</protein>
<feature type="signal peptide" evidence="2">
    <location>
        <begin position="1"/>
        <end position="20"/>
    </location>
</feature>
<evidence type="ECO:0000256" key="2">
    <source>
        <dbReference type="SAM" id="SignalP"/>
    </source>
</evidence>
<reference evidence="3" key="1">
    <citation type="submission" date="2022-01" db="EMBL/GenBank/DDBJ databases">
        <authorList>
            <person name="Braso-Vives M."/>
        </authorList>
    </citation>
    <scope>NUCLEOTIDE SEQUENCE</scope>
</reference>
<feature type="coiled-coil region" evidence="1">
    <location>
        <begin position="79"/>
        <end position="129"/>
    </location>
</feature>
<keyword evidence="1" id="KW-0175">Coiled coil</keyword>
<sequence>MKVIVLIAVILLGSVVMVDSWRRRGSTGNNVIKKGETLLGNVEAAQDASAGLLAAESDTLLGLMNEIEKMEGTNRDLDGDTFEKKVATFQEAAADLEEEVNEAEEDAALGLVEEELEKLEEELEEVNYGPQQ</sequence>
<evidence type="ECO:0000313" key="4">
    <source>
        <dbReference type="Proteomes" id="UP000838412"/>
    </source>
</evidence>